<accession>A0A1E5C9J8</accession>
<keyword evidence="2" id="KW-1185">Reference proteome</keyword>
<protein>
    <submittedName>
        <fullName evidence="1">Uncharacterized protein</fullName>
    </submittedName>
</protein>
<organism evidence="1 2">
    <name type="scientific">Enterovibrio norvegicus FF-454</name>
    <dbReference type="NCBI Taxonomy" id="1185651"/>
    <lineage>
        <taxon>Bacteria</taxon>
        <taxon>Pseudomonadati</taxon>
        <taxon>Pseudomonadota</taxon>
        <taxon>Gammaproteobacteria</taxon>
        <taxon>Vibrionales</taxon>
        <taxon>Vibrionaceae</taxon>
        <taxon>Enterovibrio</taxon>
    </lineage>
</organism>
<proteinExistence type="predicted"/>
<sequence length="59" mass="6612">MPLKFLYAIESATGKSLWAKSPTLDAQCEGLARMIRISGQDASMIKKEKRTQALMYTCE</sequence>
<gene>
    <name evidence="1" type="ORF">A1OK_01295</name>
</gene>
<dbReference type="AlphaFoldDB" id="A0A1E5C9J8"/>
<reference evidence="1 2" key="1">
    <citation type="journal article" date="2012" name="Science">
        <title>Ecological populations of bacteria act as socially cohesive units of antibiotic production and resistance.</title>
        <authorList>
            <person name="Cordero O.X."/>
            <person name="Wildschutte H."/>
            <person name="Kirkup B."/>
            <person name="Proehl S."/>
            <person name="Ngo L."/>
            <person name="Hussain F."/>
            <person name="Le Roux F."/>
            <person name="Mincer T."/>
            <person name="Polz M.F."/>
        </authorList>
    </citation>
    <scope>NUCLEOTIDE SEQUENCE [LARGE SCALE GENOMIC DNA]</scope>
    <source>
        <strain evidence="1 2">FF-454</strain>
    </source>
</reference>
<dbReference type="EMBL" id="AJWN02000040">
    <property type="protein sequence ID" value="OEE62170.1"/>
    <property type="molecule type" value="Genomic_DNA"/>
</dbReference>
<name>A0A1E5C9J8_9GAMM</name>
<comment type="caution">
    <text evidence="1">The sequence shown here is derived from an EMBL/GenBank/DDBJ whole genome shotgun (WGS) entry which is preliminary data.</text>
</comment>
<dbReference type="Proteomes" id="UP000095039">
    <property type="component" value="Unassembled WGS sequence"/>
</dbReference>
<evidence type="ECO:0000313" key="2">
    <source>
        <dbReference type="Proteomes" id="UP000095039"/>
    </source>
</evidence>
<evidence type="ECO:0000313" key="1">
    <source>
        <dbReference type="EMBL" id="OEE62170.1"/>
    </source>
</evidence>